<evidence type="ECO:0000313" key="2">
    <source>
        <dbReference type="Proteomes" id="UP000224854"/>
    </source>
</evidence>
<comment type="caution">
    <text evidence="1">The sequence shown here is derived from an EMBL/GenBank/DDBJ whole genome shotgun (WGS) entry which is preliminary data.</text>
</comment>
<reference evidence="1 2" key="1">
    <citation type="submission" date="2017-06" db="EMBL/GenBank/DDBJ databases">
        <title>Ant-infecting Ophiocordyceps genomes reveal a high diversity of potential behavioral manipulation genes and a possible major role for enterotoxins.</title>
        <authorList>
            <person name="De Bekker C."/>
            <person name="Evans H.C."/>
            <person name="Brachmann A."/>
            <person name="Hughes D.P."/>
        </authorList>
    </citation>
    <scope>NUCLEOTIDE SEQUENCE [LARGE SCALE GENOMIC DNA]</scope>
    <source>
        <strain evidence="1 2">1348a</strain>
    </source>
</reference>
<protein>
    <submittedName>
        <fullName evidence="1">Uncharacterized protein</fullName>
    </submittedName>
</protein>
<sequence length="273" mass="30129">MDKCWFVLSQSHYPPPEEADQNGALKHVGPLCLGHFVKDVKHLDDVINTSGPEPFPLDMPVYRTAPIEFEWESNQEDAFKISADADVPVAAAHGIHAKASLGLVLKKTARSSWQIEKLETLIPIVEFLDANKFGPLWSIFMITGLKIARCNSAQKVYNAREKSISGRGLGVGGVNMAMAIAHGGISSDKSTLISVKYINDFVWAVRLSKITKGLIDKTWSHKTYSRGATFDMNKSELDVKSILLSEGLTDCEIWSIKGDQVENIVVSERAKQT</sequence>
<gene>
    <name evidence="1" type="ORF">CDD82_1182</name>
</gene>
<dbReference type="EMBL" id="NJEU01001338">
    <property type="protein sequence ID" value="PHH67712.1"/>
    <property type="molecule type" value="Genomic_DNA"/>
</dbReference>
<evidence type="ECO:0000313" key="1">
    <source>
        <dbReference type="EMBL" id="PHH67712.1"/>
    </source>
</evidence>
<dbReference type="Proteomes" id="UP000224854">
    <property type="component" value="Unassembled WGS sequence"/>
</dbReference>
<dbReference type="OrthoDB" id="4500473at2759"/>
<accession>A0A2C5YK95</accession>
<keyword evidence="2" id="KW-1185">Reference proteome</keyword>
<dbReference type="AlphaFoldDB" id="A0A2C5YK95"/>
<organism evidence="1 2">
    <name type="scientific">Ophiocordyceps australis</name>
    <dbReference type="NCBI Taxonomy" id="1399860"/>
    <lineage>
        <taxon>Eukaryota</taxon>
        <taxon>Fungi</taxon>
        <taxon>Dikarya</taxon>
        <taxon>Ascomycota</taxon>
        <taxon>Pezizomycotina</taxon>
        <taxon>Sordariomycetes</taxon>
        <taxon>Hypocreomycetidae</taxon>
        <taxon>Hypocreales</taxon>
        <taxon>Ophiocordycipitaceae</taxon>
        <taxon>Ophiocordyceps</taxon>
    </lineage>
</organism>
<proteinExistence type="predicted"/>
<name>A0A2C5YK95_9HYPO</name>